<evidence type="ECO:0000313" key="1">
    <source>
        <dbReference type="EMBL" id="SVE11396.1"/>
    </source>
</evidence>
<dbReference type="EMBL" id="UINC01195019">
    <property type="protein sequence ID" value="SVE11396.1"/>
    <property type="molecule type" value="Genomic_DNA"/>
</dbReference>
<reference evidence="1" key="1">
    <citation type="submission" date="2018-05" db="EMBL/GenBank/DDBJ databases">
        <authorList>
            <person name="Lanie J.A."/>
            <person name="Ng W.-L."/>
            <person name="Kazmierczak K.M."/>
            <person name="Andrzejewski T.M."/>
            <person name="Davidsen T.M."/>
            <person name="Wayne K.J."/>
            <person name="Tettelin H."/>
            <person name="Glass J.I."/>
            <person name="Rusch D."/>
            <person name="Podicherti R."/>
            <person name="Tsui H.-C.T."/>
            <person name="Winkler M.E."/>
        </authorList>
    </citation>
    <scope>NUCLEOTIDE SEQUENCE</scope>
</reference>
<sequence>MARSKESTRQNKAMQAILRGETPEKRVVIAVEDKEFKEKMRLEREEERKKSAERFDSLKEFRMPWFCPKCNKAMKKRLDNKFWRIQGVCFDCVLEMENKLRIDGKYESYEKRKVLQNRLSWVNDMIQGIEEWKNEGDVTFLNQNRPDGYSVDEETWSQDPDQVKALSDEAMVEMNKIKSEIETELSKYI</sequence>
<dbReference type="AlphaFoldDB" id="A0A383ATY1"/>
<accession>A0A383ATY1</accession>
<organism evidence="1">
    <name type="scientific">marine metagenome</name>
    <dbReference type="NCBI Taxonomy" id="408172"/>
    <lineage>
        <taxon>unclassified sequences</taxon>
        <taxon>metagenomes</taxon>
        <taxon>ecological metagenomes</taxon>
    </lineage>
</organism>
<gene>
    <name evidence="1" type="ORF">METZ01_LOCUS464250</name>
</gene>
<protein>
    <submittedName>
        <fullName evidence="1">Uncharacterized protein</fullName>
    </submittedName>
</protein>
<proteinExistence type="predicted"/>
<name>A0A383ATY1_9ZZZZ</name>